<dbReference type="EMBL" id="BMAR01000006">
    <property type="protein sequence ID" value="GFR43607.1"/>
    <property type="molecule type" value="Genomic_DNA"/>
</dbReference>
<dbReference type="Gene3D" id="3.60.15.10">
    <property type="entry name" value="Ribonuclease Z/Hydroxyacylglutathione hydrolase-like"/>
    <property type="match status" value="1"/>
</dbReference>
<dbReference type="GO" id="GO:0036297">
    <property type="term" value="P:interstrand cross-link repair"/>
    <property type="evidence" value="ECO:0007669"/>
    <property type="project" value="TreeGrafter"/>
</dbReference>
<dbReference type="GO" id="GO:0035312">
    <property type="term" value="F:5'-3' DNA exonuclease activity"/>
    <property type="evidence" value="ECO:0007669"/>
    <property type="project" value="TreeGrafter"/>
</dbReference>
<gene>
    <name evidence="1" type="ORF">Agub_g4704</name>
</gene>
<dbReference type="FunFam" id="3.60.15.10:FF:000144">
    <property type="entry name" value="Predicted protein"/>
    <property type="match status" value="1"/>
</dbReference>
<protein>
    <recommendedName>
        <fullName evidence="3">Metallo-beta-lactamase domain-containing protein</fullName>
    </recommendedName>
</protein>
<dbReference type="CDD" id="cd16273">
    <property type="entry name" value="SNM1A-1C-like_MBL-fold"/>
    <property type="match status" value="1"/>
</dbReference>
<dbReference type="Proteomes" id="UP001054857">
    <property type="component" value="Unassembled WGS sequence"/>
</dbReference>
<evidence type="ECO:0008006" key="3">
    <source>
        <dbReference type="Google" id="ProtNLM"/>
    </source>
</evidence>
<evidence type="ECO:0000313" key="2">
    <source>
        <dbReference type="Proteomes" id="UP001054857"/>
    </source>
</evidence>
<dbReference type="SUPFAM" id="SSF56281">
    <property type="entry name" value="Metallo-hydrolase/oxidoreductase"/>
    <property type="match status" value="1"/>
</dbReference>
<proteinExistence type="predicted"/>
<dbReference type="InterPro" id="IPR036866">
    <property type="entry name" value="RibonucZ/Hydroxyglut_hydro"/>
</dbReference>
<keyword evidence="2" id="KW-1185">Reference proteome</keyword>
<feature type="non-terminal residue" evidence="1">
    <location>
        <position position="1"/>
    </location>
</feature>
<sequence>MASQVEDIKWIPGTDFLVDGFNFKSPRCSHYFLTHFHSDHTVGLNRGFKGGVIYCSHVTARLLVHDMGLRPQLVRPLDVGRPVVISGVRVTPLDANHCPGSLMFLFEVPTGPHAAAPALAAGAGAATGAKQAEAAGSAAAGVGREAAGGDTGCCAPGTPPRVAMHGGCSVPGGGGEQHGASE</sequence>
<organism evidence="1 2">
    <name type="scientific">Astrephomene gubernaculifera</name>
    <dbReference type="NCBI Taxonomy" id="47775"/>
    <lineage>
        <taxon>Eukaryota</taxon>
        <taxon>Viridiplantae</taxon>
        <taxon>Chlorophyta</taxon>
        <taxon>core chlorophytes</taxon>
        <taxon>Chlorophyceae</taxon>
        <taxon>CS clade</taxon>
        <taxon>Chlamydomonadales</taxon>
        <taxon>Astrephomenaceae</taxon>
        <taxon>Astrephomene</taxon>
    </lineage>
</organism>
<dbReference type="PANTHER" id="PTHR23240">
    <property type="entry name" value="DNA CROSS-LINK REPAIR PROTEIN PSO2/SNM1-RELATED"/>
    <property type="match status" value="1"/>
</dbReference>
<reference evidence="1 2" key="1">
    <citation type="journal article" date="2021" name="Sci. Rep.">
        <title>Genome sequencing of the multicellular alga Astrephomene provides insights into convergent evolution of germ-soma differentiation.</title>
        <authorList>
            <person name="Yamashita S."/>
            <person name="Yamamoto K."/>
            <person name="Matsuzaki R."/>
            <person name="Suzuki S."/>
            <person name="Yamaguchi H."/>
            <person name="Hirooka S."/>
            <person name="Minakuchi Y."/>
            <person name="Miyagishima S."/>
            <person name="Kawachi M."/>
            <person name="Toyoda A."/>
            <person name="Nozaki H."/>
        </authorList>
    </citation>
    <scope>NUCLEOTIDE SEQUENCE [LARGE SCALE GENOMIC DNA]</scope>
    <source>
        <strain evidence="1 2">NIES-4017</strain>
    </source>
</reference>
<dbReference type="GO" id="GO:0006303">
    <property type="term" value="P:double-strand break repair via nonhomologous end joining"/>
    <property type="evidence" value="ECO:0007669"/>
    <property type="project" value="TreeGrafter"/>
</dbReference>
<accession>A0AAD3DMR0</accession>
<dbReference type="PANTHER" id="PTHR23240:SF35">
    <property type="entry name" value="DNA REPAIR METALLO-BETA-LACTAMASE FAMILY PROTEIN-RELATED"/>
    <property type="match status" value="1"/>
</dbReference>
<name>A0AAD3DMR0_9CHLO</name>
<dbReference type="AlphaFoldDB" id="A0AAD3DMR0"/>
<dbReference type="GO" id="GO:0003684">
    <property type="term" value="F:damaged DNA binding"/>
    <property type="evidence" value="ECO:0007669"/>
    <property type="project" value="TreeGrafter"/>
</dbReference>
<comment type="caution">
    <text evidence="1">The sequence shown here is derived from an EMBL/GenBank/DDBJ whole genome shotgun (WGS) entry which is preliminary data.</text>
</comment>
<evidence type="ECO:0000313" key="1">
    <source>
        <dbReference type="EMBL" id="GFR43607.1"/>
    </source>
</evidence>